<proteinExistence type="predicted"/>
<feature type="domain" description="DNA methylase adenine-specific" evidence="6">
    <location>
        <begin position="199"/>
        <end position="458"/>
    </location>
</feature>
<reference evidence="8" key="1">
    <citation type="submission" date="2009-10" db="EMBL/GenBank/DDBJ databases">
        <title>Complete sequence of Bacillus selenitireducens MLS10.</title>
        <authorList>
            <consortium name="US DOE Joint Genome Institute"/>
            <person name="Lucas S."/>
            <person name="Copeland A."/>
            <person name="Lapidus A."/>
            <person name="Glavina del Rio T."/>
            <person name="Dalin E."/>
            <person name="Tice H."/>
            <person name="Bruce D."/>
            <person name="Goodwin L."/>
            <person name="Pitluck S."/>
            <person name="Sims D."/>
            <person name="Brettin T."/>
            <person name="Detter J.C."/>
            <person name="Han C."/>
            <person name="Larimer F."/>
            <person name="Land M."/>
            <person name="Hauser L."/>
            <person name="Kyrpides N."/>
            <person name="Ovchinnikova G."/>
            <person name="Stolz J."/>
        </authorList>
    </citation>
    <scope>NUCLEOTIDE SEQUENCE [LARGE SCALE GENOMIC DNA]</scope>
    <source>
        <strain evidence="8">MLS10</strain>
    </source>
</reference>
<evidence type="ECO:0000256" key="5">
    <source>
        <dbReference type="ARBA" id="ARBA00047942"/>
    </source>
</evidence>
<dbReference type="Pfam" id="PF02384">
    <property type="entry name" value="N6_Mtase"/>
    <property type="match status" value="1"/>
</dbReference>
<dbReference type="PANTHER" id="PTHR33841">
    <property type="entry name" value="DNA METHYLTRANSFERASE YEEA-RELATED"/>
    <property type="match status" value="1"/>
</dbReference>
<evidence type="ECO:0000256" key="3">
    <source>
        <dbReference type="ARBA" id="ARBA00022679"/>
    </source>
</evidence>
<dbReference type="KEGG" id="bse:Bsel_2967"/>
<dbReference type="GO" id="GO:0009307">
    <property type="term" value="P:DNA restriction-modification system"/>
    <property type="evidence" value="ECO:0007669"/>
    <property type="project" value="UniProtKB-KW"/>
</dbReference>
<dbReference type="GO" id="GO:0009007">
    <property type="term" value="F:site-specific DNA-methyltransferase (adenine-specific) activity"/>
    <property type="evidence" value="ECO:0007669"/>
    <property type="project" value="UniProtKB-EC"/>
</dbReference>
<dbReference type="Pfam" id="PF12950">
    <property type="entry name" value="TaqI_C"/>
    <property type="match status" value="1"/>
</dbReference>
<dbReference type="eggNOG" id="COG0286">
    <property type="taxonomic scope" value="Bacteria"/>
</dbReference>
<keyword evidence="2 8" id="KW-0489">Methyltransferase</keyword>
<dbReference type="RefSeq" id="WP_013173863.1">
    <property type="nucleotide sequence ID" value="NC_014219.1"/>
</dbReference>
<dbReference type="GO" id="GO:0003677">
    <property type="term" value="F:DNA binding"/>
    <property type="evidence" value="ECO:0007669"/>
    <property type="project" value="InterPro"/>
</dbReference>
<dbReference type="AlphaFoldDB" id="D6XZV1"/>
<dbReference type="Proteomes" id="UP000000271">
    <property type="component" value="Chromosome"/>
</dbReference>
<dbReference type="InterPro" id="IPR050953">
    <property type="entry name" value="N4_N6_ade-DNA_methylase"/>
</dbReference>
<dbReference type="InterPro" id="IPR003356">
    <property type="entry name" value="DNA_methylase_A-5"/>
</dbReference>
<dbReference type="InterPro" id="IPR002052">
    <property type="entry name" value="DNA_methylase_N6_adenine_CS"/>
</dbReference>
<dbReference type="PRINTS" id="PR00507">
    <property type="entry name" value="N12N6MTFRASE"/>
</dbReference>
<evidence type="ECO:0000259" key="7">
    <source>
        <dbReference type="Pfam" id="PF12950"/>
    </source>
</evidence>
<organism evidence="8 9">
    <name type="scientific">Bacillus selenitireducens (strain ATCC 700615 / DSM 15326 / MLS10)</name>
    <dbReference type="NCBI Taxonomy" id="439292"/>
    <lineage>
        <taxon>Bacteria</taxon>
        <taxon>Bacillati</taxon>
        <taxon>Bacillota</taxon>
        <taxon>Bacilli</taxon>
        <taxon>Bacillales</taxon>
        <taxon>Bacillaceae</taxon>
        <taxon>Salisediminibacterium</taxon>
    </lineage>
</organism>
<keyword evidence="3" id="KW-0808">Transferase</keyword>
<dbReference type="GO" id="GO:0032259">
    <property type="term" value="P:methylation"/>
    <property type="evidence" value="ECO:0007669"/>
    <property type="project" value="UniProtKB-KW"/>
</dbReference>
<dbReference type="EMBL" id="CP001791">
    <property type="protein sequence ID" value="ADI00453.1"/>
    <property type="molecule type" value="Genomic_DNA"/>
</dbReference>
<name>D6XZV1_BACIE</name>
<dbReference type="PANTHER" id="PTHR33841:SF1">
    <property type="entry name" value="DNA METHYLTRANSFERASE A"/>
    <property type="match status" value="1"/>
</dbReference>
<evidence type="ECO:0000256" key="2">
    <source>
        <dbReference type="ARBA" id="ARBA00022603"/>
    </source>
</evidence>
<dbReference type="InterPro" id="IPR029063">
    <property type="entry name" value="SAM-dependent_MTases_sf"/>
</dbReference>
<evidence type="ECO:0000259" key="6">
    <source>
        <dbReference type="Pfam" id="PF02384"/>
    </source>
</evidence>
<dbReference type="Gene3D" id="1.10.1660.10">
    <property type="match status" value="1"/>
</dbReference>
<gene>
    <name evidence="8" type="ordered locus">Bsel_2967</name>
</gene>
<evidence type="ECO:0000256" key="1">
    <source>
        <dbReference type="ARBA" id="ARBA00011900"/>
    </source>
</evidence>
<comment type="catalytic activity">
    <reaction evidence="5">
        <text>a 2'-deoxyadenosine in DNA + S-adenosyl-L-methionine = an N(6)-methyl-2'-deoxyadenosine in DNA + S-adenosyl-L-homocysteine + H(+)</text>
        <dbReference type="Rhea" id="RHEA:15197"/>
        <dbReference type="Rhea" id="RHEA-COMP:12418"/>
        <dbReference type="Rhea" id="RHEA-COMP:12419"/>
        <dbReference type="ChEBI" id="CHEBI:15378"/>
        <dbReference type="ChEBI" id="CHEBI:57856"/>
        <dbReference type="ChEBI" id="CHEBI:59789"/>
        <dbReference type="ChEBI" id="CHEBI:90615"/>
        <dbReference type="ChEBI" id="CHEBI:90616"/>
        <dbReference type="EC" id="2.1.1.72"/>
    </reaction>
</comment>
<evidence type="ECO:0000313" key="9">
    <source>
        <dbReference type="Proteomes" id="UP000000271"/>
    </source>
</evidence>
<evidence type="ECO:0000256" key="4">
    <source>
        <dbReference type="ARBA" id="ARBA00022747"/>
    </source>
</evidence>
<protein>
    <recommendedName>
        <fullName evidence="1">site-specific DNA-methyltransferase (adenine-specific)</fullName>
        <ecNumber evidence="1">2.1.1.72</ecNumber>
    </recommendedName>
</protein>
<feature type="domain" description="TaqI-like C-terminal specificity" evidence="7">
    <location>
        <begin position="526"/>
        <end position="637"/>
    </location>
</feature>
<sequence length="707" mass="82668">MYENNEDFLKIQEVALELEVSEATVRNWMKTGVIEKYQKRKRNLLFEKNEIIGLKRSILDGKNNRLQKRRNKKMISGQTLPSEYTSYKPYLNIVNQIIEISDQFVTSNYVQLILLEISLIFLKDQEKIEIDDFCSQSCLSQKYQRNEIECSSNLRAILNSIIDFNKIDVAKEDFETLIKINELDLEFIRGEDFLGLLYMALSASKDRKNSGSFYTPSKVVDYIINEDSIDYENIDQPKILDPCCGSGNFLIKIFISLEKEFMKKGIRREIYEKEIINEIIYGYDIDQTAVDLSKINLILLTKSQIYSLNPNIECKNTLIEEAPSLFFDSFNHSFNWIIGNPPWGYSFTNDEKKQLNQIYGTNNQSIESFALFIRCGLDLLEENGQLSFVLPESLLNIKIHSSIRQDLLENYNVKKIRKLDRAFSEVFTNSITLTVKKEIVENDNEIKIVTSDNTVILKQSRFLENESYVLNIDSDDKHENILKKIKSNVETFYLLDKQNAEYALGLVTGDNKKYISKEKNGDREVVLKGKDIYKYNFVPGRNYLEFLSNDFQQVAPERFYRAKEKLIYRFINKKLVFAYDNNQTLTLNSANILIPKIEGYDIKYVMAILNSRVAQFYHTYMFSPLKVLKKHIESIPIPKCSKNHHESIVSKIDEIMSSTDNEKRNKLYNEIDIEIMDIYKLVEEERNEIIKSINDNIFLNPESYSKK</sequence>
<dbReference type="REBASE" id="26450">
    <property type="entry name" value="M.BseMLSORF2967P"/>
</dbReference>
<dbReference type="InterPro" id="IPR023135">
    <property type="entry name" value="N6_DNA_MeTrfase_TaqI_C"/>
</dbReference>
<accession>D6XZV1</accession>
<dbReference type="Gene3D" id="3.40.50.150">
    <property type="entry name" value="Vaccinia Virus protein VP39"/>
    <property type="match status" value="1"/>
</dbReference>
<keyword evidence="4" id="KW-0680">Restriction system</keyword>
<dbReference type="PROSITE" id="PS00092">
    <property type="entry name" value="N6_MTASE"/>
    <property type="match status" value="1"/>
</dbReference>
<evidence type="ECO:0000313" key="8">
    <source>
        <dbReference type="EMBL" id="ADI00453.1"/>
    </source>
</evidence>
<dbReference type="EC" id="2.1.1.72" evidence="1"/>
<dbReference type="GO" id="GO:0008170">
    <property type="term" value="F:N-methyltransferase activity"/>
    <property type="evidence" value="ECO:0007669"/>
    <property type="project" value="InterPro"/>
</dbReference>
<dbReference type="HOGENOM" id="CLU_029705_0_0_9"/>
<keyword evidence="9" id="KW-1185">Reference proteome</keyword>
<dbReference type="STRING" id="439292.Bsel_2967"/>
<dbReference type="InterPro" id="IPR025931">
    <property type="entry name" value="TaqI_C"/>
</dbReference>
<dbReference type="SUPFAM" id="SSF53335">
    <property type="entry name" value="S-adenosyl-L-methionine-dependent methyltransferases"/>
    <property type="match status" value="1"/>
</dbReference>
<dbReference type="Gene3D" id="3.90.220.10">
    <property type="entry name" value="Adenine-n6-DNA-methyltransferase Taqi, Chain A, domain 2"/>
    <property type="match status" value="1"/>
</dbReference>